<dbReference type="CDD" id="cd16913">
    <property type="entry name" value="YkuD_like"/>
    <property type="match status" value="1"/>
</dbReference>
<dbReference type="InterPro" id="IPR050979">
    <property type="entry name" value="LD-transpeptidase"/>
</dbReference>
<dbReference type="EMBL" id="JABWSX010000001">
    <property type="protein sequence ID" value="NVL05545.1"/>
    <property type="molecule type" value="Genomic_DNA"/>
</dbReference>
<dbReference type="PANTHER" id="PTHR30582">
    <property type="entry name" value="L,D-TRANSPEPTIDASE"/>
    <property type="match status" value="1"/>
</dbReference>
<evidence type="ECO:0000256" key="5">
    <source>
        <dbReference type="ARBA" id="ARBA00022984"/>
    </source>
</evidence>
<comment type="pathway">
    <text evidence="1 7">Cell wall biogenesis; peptidoglycan biosynthesis.</text>
</comment>
<keyword evidence="4 7" id="KW-0133">Cell shape</keyword>
<dbReference type="GO" id="GO:0016740">
    <property type="term" value="F:transferase activity"/>
    <property type="evidence" value="ECO:0007669"/>
    <property type="project" value="UniProtKB-KW"/>
</dbReference>
<comment type="caution">
    <text evidence="9">The sequence shown here is derived from an EMBL/GenBank/DDBJ whole genome shotgun (WGS) entry which is preliminary data.</text>
</comment>
<dbReference type="AlphaFoldDB" id="A0A973WLW8"/>
<dbReference type="GO" id="GO:0071972">
    <property type="term" value="F:peptidoglycan L,D-transpeptidase activity"/>
    <property type="evidence" value="ECO:0007669"/>
    <property type="project" value="TreeGrafter"/>
</dbReference>
<dbReference type="GO" id="GO:0018104">
    <property type="term" value="P:peptidoglycan-protein cross-linking"/>
    <property type="evidence" value="ECO:0007669"/>
    <property type="project" value="TreeGrafter"/>
</dbReference>
<dbReference type="Pfam" id="PF03734">
    <property type="entry name" value="YkuD"/>
    <property type="match status" value="1"/>
</dbReference>
<dbReference type="GO" id="GO:0071555">
    <property type="term" value="P:cell wall organization"/>
    <property type="evidence" value="ECO:0007669"/>
    <property type="project" value="UniProtKB-UniRule"/>
</dbReference>
<keyword evidence="5 7" id="KW-0573">Peptidoglycan synthesis</keyword>
<accession>A0A973WLW8</accession>
<evidence type="ECO:0000256" key="3">
    <source>
        <dbReference type="ARBA" id="ARBA00022679"/>
    </source>
</evidence>
<reference evidence="9" key="1">
    <citation type="submission" date="2020-06" db="EMBL/GenBank/DDBJ databases">
        <title>Whole Genome Sequence of Bradyrhizobium sp. Strain 66S1MB.</title>
        <authorList>
            <person name="Bromfield E."/>
            <person name="Cloutier S."/>
        </authorList>
    </citation>
    <scope>NUCLEOTIDE SEQUENCE</scope>
    <source>
        <strain evidence="9">66S1MB</strain>
    </source>
</reference>
<dbReference type="Gene3D" id="2.40.440.10">
    <property type="entry name" value="L,D-transpeptidase catalytic domain-like"/>
    <property type="match status" value="1"/>
</dbReference>
<name>A0A973WLW8_9BRAD</name>
<gene>
    <name evidence="9" type="ORF">HU230_07415</name>
</gene>
<evidence type="ECO:0000259" key="8">
    <source>
        <dbReference type="PROSITE" id="PS52029"/>
    </source>
</evidence>
<dbReference type="InterPro" id="IPR005490">
    <property type="entry name" value="LD_TPept_cat_dom"/>
</dbReference>
<keyword evidence="6 7" id="KW-0961">Cell wall biogenesis/degradation</keyword>
<dbReference type="InterPro" id="IPR038063">
    <property type="entry name" value="Transpep_catalytic_dom"/>
</dbReference>
<feature type="domain" description="L,D-TPase catalytic" evidence="8">
    <location>
        <begin position="26"/>
        <end position="141"/>
    </location>
</feature>
<dbReference type="SUPFAM" id="SSF141523">
    <property type="entry name" value="L,D-transpeptidase catalytic domain-like"/>
    <property type="match status" value="1"/>
</dbReference>
<comment type="similarity">
    <text evidence="2">Belongs to the YkuD family.</text>
</comment>
<sequence length="142" mass="15977">MNVRIRPLLITSLLLGFTADGAWASMAVRIQLSLQNMTVTVDGTEFATWPVSTARKGYRTPVGIYHPYQLERMHYSKLYDYTPMPYSIFFHAGYAVHGTTEVRNLGRPVSHGCVRLGPDDARSLFQLVQSQGLQNTTIEIVE</sequence>
<proteinExistence type="inferred from homology"/>
<evidence type="ECO:0000313" key="9">
    <source>
        <dbReference type="EMBL" id="NVL05545.1"/>
    </source>
</evidence>
<feature type="active site" description="Nucleophile" evidence="7">
    <location>
        <position position="113"/>
    </location>
</feature>
<dbReference type="GO" id="GO:0008360">
    <property type="term" value="P:regulation of cell shape"/>
    <property type="evidence" value="ECO:0007669"/>
    <property type="project" value="UniProtKB-UniRule"/>
</dbReference>
<organism evidence="9">
    <name type="scientific">Bradyrhizobium quebecense</name>
    <dbReference type="NCBI Taxonomy" id="2748629"/>
    <lineage>
        <taxon>Bacteria</taxon>
        <taxon>Pseudomonadati</taxon>
        <taxon>Pseudomonadota</taxon>
        <taxon>Alphaproteobacteria</taxon>
        <taxon>Hyphomicrobiales</taxon>
        <taxon>Nitrobacteraceae</taxon>
        <taxon>Bradyrhizobium</taxon>
    </lineage>
</organism>
<keyword evidence="3" id="KW-0808">Transferase</keyword>
<dbReference type="GO" id="GO:0005576">
    <property type="term" value="C:extracellular region"/>
    <property type="evidence" value="ECO:0007669"/>
    <property type="project" value="TreeGrafter"/>
</dbReference>
<evidence type="ECO:0000256" key="7">
    <source>
        <dbReference type="PROSITE-ProRule" id="PRU01373"/>
    </source>
</evidence>
<evidence type="ECO:0000256" key="4">
    <source>
        <dbReference type="ARBA" id="ARBA00022960"/>
    </source>
</evidence>
<protein>
    <submittedName>
        <fullName evidence="9">L,D-transpeptidase</fullName>
    </submittedName>
</protein>
<dbReference type="PANTHER" id="PTHR30582:SF2">
    <property type="entry name" value="L,D-TRANSPEPTIDASE YCIB-RELATED"/>
    <property type="match status" value="1"/>
</dbReference>
<feature type="active site" description="Proton donor/acceptor" evidence="7">
    <location>
        <position position="97"/>
    </location>
</feature>
<evidence type="ECO:0000256" key="6">
    <source>
        <dbReference type="ARBA" id="ARBA00023316"/>
    </source>
</evidence>
<dbReference type="PROSITE" id="PS52029">
    <property type="entry name" value="LD_TPASE"/>
    <property type="match status" value="1"/>
</dbReference>
<evidence type="ECO:0000256" key="2">
    <source>
        <dbReference type="ARBA" id="ARBA00005992"/>
    </source>
</evidence>
<dbReference type="RefSeq" id="WP_176529547.1">
    <property type="nucleotide sequence ID" value="NZ_CP088022.1"/>
</dbReference>
<evidence type="ECO:0000256" key="1">
    <source>
        <dbReference type="ARBA" id="ARBA00004752"/>
    </source>
</evidence>